<keyword evidence="7" id="KW-0732">Signal</keyword>
<dbReference type="EMBL" id="JYIY01000051">
    <property type="protein sequence ID" value="KJL41275.1"/>
    <property type="molecule type" value="Genomic_DNA"/>
</dbReference>
<dbReference type="PANTHER" id="PTHR46046:SF5">
    <property type="entry name" value="PEPTIDYLPROLYL ISOMERASE"/>
    <property type="match status" value="1"/>
</dbReference>
<dbReference type="GO" id="GO:0003755">
    <property type="term" value="F:peptidyl-prolyl cis-trans isomerase activity"/>
    <property type="evidence" value="ECO:0007669"/>
    <property type="project" value="UniProtKB-UniRule"/>
</dbReference>
<dbReference type="RefSeq" id="WP_045246187.1">
    <property type="nucleotide sequence ID" value="NZ_JYIY01000051.1"/>
</dbReference>
<dbReference type="SUPFAM" id="SSF54534">
    <property type="entry name" value="FKBP-like"/>
    <property type="match status" value="1"/>
</dbReference>
<feature type="signal peptide" evidence="7">
    <location>
        <begin position="1"/>
        <end position="26"/>
    </location>
</feature>
<feature type="domain" description="PPIase FKBP-type" evidence="8">
    <location>
        <begin position="220"/>
        <end position="308"/>
    </location>
</feature>
<organism evidence="10 11">
    <name type="scientific">Microbacterium ginsengisoli</name>
    <dbReference type="NCBI Taxonomy" id="400772"/>
    <lineage>
        <taxon>Bacteria</taxon>
        <taxon>Bacillati</taxon>
        <taxon>Actinomycetota</taxon>
        <taxon>Actinomycetes</taxon>
        <taxon>Micrococcales</taxon>
        <taxon>Microbacteriaceae</taxon>
        <taxon>Microbacterium</taxon>
    </lineage>
</organism>
<name>A0A0F0M307_9MICO</name>
<feature type="chain" id="PRO_5038208914" description="Peptidyl-prolyl cis-trans isomerase" evidence="7">
    <location>
        <begin position="27"/>
        <end position="313"/>
    </location>
</feature>
<protein>
    <recommendedName>
        <fullName evidence="6">Peptidyl-prolyl cis-trans isomerase</fullName>
        <ecNumber evidence="6">5.2.1.8</ecNumber>
    </recommendedName>
</protein>
<evidence type="ECO:0000259" key="8">
    <source>
        <dbReference type="PROSITE" id="PS50059"/>
    </source>
</evidence>
<dbReference type="Pfam" id="PF00254">
    <property type="entry name" value="FKBP_C"/>
    <property type="match status" value="1"/>
</dbReference>
<dbReference type="PROSITE" id="PS50059">
    <property type="entry name" value="FKBP_PPIASE"/>
    <property type="match status" value="1"/>
</dbReference>
<dbReference type="STRING" id="400772.RR49_00355"/>
<evidence type="ECO:0000256" key="1">
    <source>
        <dbReference type="ARBA" id="ARBA00000971"/>
    </source>
</evidence>
<evidence type="ECO:0000313" key="10">
    <source>
        <dbReference type="EMBL" id="KJL41275.1"/>
    </source>
</evidence>
<dbReference type="InterPro" id="IPR051989">
    <property type="entry name" value="FKBP-like_isomerase"/>
</dbReference>
<evidence type="ECO:0000256" key="2">
    <source>
        <dbReference type="ARBA" id="ARBA00022737"/>
    </source>
</evidence>
<dbReference type="OrthoDB" id="25996at2"/>
<dbReference type="Proteomes" id="UP000257479">
    <property type="component" value="Unassembled WGS sequence"/>
</dbReference>
<evidence type="ECO:0000256" key="6">
    <source>
        <dbReference type="RuleBase" id="RU003915"/>
    </source>
</evidence>
<dbReference type="Gene3D" id="3.10.50.40">
    <property type="match status" value="1"/>
</dbReference>
<dbReference type="EMBL" id="DMNG01000258">
    <property type="protein sequence ID" value="HAN25794.1"/>
    <property type="molecule type" value="Genomic_DNA"/>
</dbReference>
<dbReference type="AlphaFoldDB" id="A0A0F0M307"/>
<keyword evidence="3 5" id="KW-0697">Rotamase</keyword>
<evidence type="ECO:0000256" key="3">
    <source>
        <dbReference type="ARBA" id="ARBA00023110"/>
    </source>
</evidence>
<dbReference type="PANTHER" id="PTHR46046">
    <property type="entry name" value="PEPTIDYLPROLYL ISOMERASE"/>
    <property type="match status" value="1"/>
</dbReference>
<gene>
    <name evidence="10" type="primary">fkbP_2</name>
    <name evidence="9" type="ORF">DCP95_14680</name>
    <name evidence="10" type="ORF">RR49_00355</name>
</gene>
<keyword evidence="2" id="KW-0677">Repeat</keyword>
<dbReference type="InterPro" id="IPR001179">
    <property type="entry name" value="PPIase_FKBP_dom"/>
</dbReference>
<dbReference type="EC" id="5.2.1.8" evidence="6"/>
<evidence type="ECO:0000313" key="11">
    <source>
        <dbReference type="Proteomes" id="UP000033451"/>
    </source>
</evidence>
<evidence type="ECO:0000256" key="7">
    <source>
        <dbReference type="SAM" id="SignalP"/>
    </source>
</evidence>
<reference evidence="10 11" key="1">
    <citation type="submission" date="2015-02" db="EMBL/GenBank/DDBJ databases">
        <title>Draft genome sequences of ten Microbacterium spp. with emphasis on heavy metal contaminated environments.</title>
        <authorList>
            <person name="Corretto E."/>
        </authorList>
    </citation>
    <scope>NUCLEOTIDE SEQUENCE [LARGE SCALE GENOMIC DNA]</scope>
    <source>
        <strain evidence="10 11">DSM 18659</strain>
    </source>
</reference>
<evidence type="ECO:0000256" key="5">
    <source>
        <dbReference type="PROSITE-ProRule" id="PRU00277"/>
    </source>
</evidence>
<evidence type="ECO:0000256" key="4">
    <source>
        <dbReference type="ARBA" id="ARBA00023235"/>
    </source>
</evidence>
<reference evidence="9 12" key="2">
    <citation type="journal article" date="2018" name="Nat. Biotechnol.">
        <title>A standardized bacterial taxonomy based on genome phylogeny substantially revises the tree of life.</title>
        <authorList>
            <person name="Parks D.H."/>
            <person name="Chuvochina M."/>
            <person name="Waite D.W."/>
            <person name="Rinke C."/>
            <person name="Skarshewski A."/>
            <person name="Chaumeil P.A."/>
            <person name="Hugenholtz P."/>
        </authorList>
    </citation>
    <scope>NUCLEOTIDE SEQUENCE [LARGE SCALE GENOMIC DNA]</scope>
    <source>
        <strain evidence="9">UBA9152</strain>
    </source>
</reference>
<comment type="caution">
    <text evidence="10">The sequence shown here is derived from an EMBL/GenBank/DDBJ whole genome shotgun (WGS) entry which is preliminary data.</text>
</comment>
<sequence length="313" mass="31269">MRIRSLTTLAAVAVVAAALTGCSANSTPSPTASADLCSAAAPSGSASDSVKVAGDAGKPATATFTSPLETSSIERTVVSDGTGAEVKAGDFVSYAFTAYYSDNGQQAGSLGYTAGELLPQQLSPESTLGQFIGCVKVGARLVITNPSTESAPGAVYVLDVLGVTPTAAWGTAQTPTAGFPTVTLSSTGEPSITIPSGATAPTTTEVETLKKGDGTTVAEGDQVLLQYKGVKWSDGSTFDASWGKNGPTTLGTSGVIAGFSKALVGQTVGSQVLVVIPPADGYGEKSESNTSALAGETLVFVIDILATQHTSTN</sequence>
<dbReference type="PROSITE" id="PS51257">
    <property type="entry name" value="PROKAR_LIPOPROTEIN"/>
    <property type="match status" value="1"/>
</dbReference>
<dbReference type="InterPro" id="IPR046357">
    <property type="entry name" value="PPIase_dom_sf"/>
</dbReference>
<evidence type="ECO:0000313" key="12">
    <source>
        <dbReference type="Proteomes" id="UP000257479"/>
    </source>
</evidence>
<keyword evidence="11" id="KW-1185">Reference proteome</keyword>
<comment type="catalytic activity">
    <reaction evidence="1 5 6">
        <text>[protein]-peptidylproline (omega=180) = [protein]-peptidylproline (omega=0)</text>
        <dbReference type="Rhea" id="RHEA:16237"/>
        <dbReference type="Rhea" id="RHEA-COMP:10747"/>
        <dbReference type="Rhea" id="RHEA-COMP:10748"/>
        <dbReference type="ChEBI" id="CHEBI:83833"/>
        <dbReference type="ChEBI" id="CHEBI:83834"/>
        <dbReference type="EC" id="5.2.1.8"/>
    </reaction>
</comment>
<accession>A0A0F0M307</accession>
<keyword evidence="4 5" id="KW-0413">Isomerase</keyword>
<proteinExistence type="inferred from homology"/>
<comment type="similarity">
    <text evidence="6">Belongs to the FKBP-type PPIase family.</text>
</comment>
<dbReference type="PATRIC" id="fig|400772.4.peg.385"/>
<evidence type="ECO:0000313" key="9">
    <source>
        <dbReference type="EMBL" id="HAN25794.1"/>
    </source>
</evidence>
<dbReference type="Proteomes" id="UP000033451">
    <property type="component" value="Unassembled WGS sequence"/>
</dbReference>